<accession>A0ACC1M1C0</accession>
<protein>
    <submittedName>
        <fullName evidence="1">Uncharacterized protein</fullName>
    </submittedName>
</protein>
<dbReference type="EMBL" id="JANBVB010001115">
    <property type="protein sequence ID" value="KAJ2891046.1"/>
    <property type="molecule type" value="Genomic_DNA"/>
</dbReference>
<reference evidence="1" key="1">
    <citation type="submission" date="2022-07" db="EMBL/GenBank/DDBJ databases">
        <title>Phylogenomic reconstructions and comparative analyses of Kickxellomycotina fungi.</title>
        <authorList>
            <person name="Reynolds N.K."/>
            <person name="Stajich J.E."/>
            <person name="Barry K."/>
            <person name="Grigoriev I.V."/>
            <person name="Crous P."/>
            <person name="Smith M.E."/>
        </authorList>
    </citation>
    <scope>NUCLEOTIDE SEQUENCE</scope>
    <source>
        <strain evidence="1">CBS 190363</strain>
    </source>
</reference>
<comment type="caution">
    <text evidence="1">The sequence shown here is derived from an EMBL/GenBank/DDBJ whole genome shotgun (WGS) entry which is preliminary data.</text>
</comment>
<proteinExistence type="predicted"/>
<evidence type="ECO:0000313" key="2">
    <source>
        <dbReference type="Proteomes" id="UP001139981"/>
    </source>
</evidence>
<feature type="non-terminal residue" evidence="1">
    <location>
        <position position="232"/>
    </location>
</feature>
<name>A0ACC1M1C0_9FUNG</name>
<keyword evidence="2" id="KW-1185">Reference proteome</keyword>
<evidence type="ECO:0000313" key="1">
    <source>
        <dbReference type="EMBL" id="KAJ2891046.1"/>
    </source>
</evidence>
<gene>
    <name evidence="1" type="ORF">IWW38_003798</name>
</gene>
<sequence>MNGDSGSNEQQRSALEVYREWLNESSASSNNSSGSGDEMTPPHKEEDDVVIISHPQGRRFSSTPPDSKSPGSSVPKPFTPSQPAVLEYAQQQLHELKRTSPPPPPPPAVKKKKVEEGEDGGMRSSAPPPSSSSPSSRREQGVKSPSSRLVNTPRKLMNQMSFRSMLSASPAPQQQPAKSEKRQQNPLSPLSPKAINGGGKERLGMGALFGDASVARPTTAPTHSNAIHQHAD</sequence>
<organism evidence="1 2">
    <name type="scientific">Coemansia aciculifera</name>
    <dbReference type="NCBI Taxonomy" id="417176"/>
    <lineage>
        <taxon>Eukaryota</taxon>
        <taxon>Fungi</taxon>
        <taxon>Fungi incertae sedis</taxon>
        <taxon>Zoopagomycota</taxon>
        <taxon>Kickxellomycotina</taxon>
        <taxon>Kickxellomycetes</taxon>
        <taxon>Kickxellales</taxon>
        <taxon>Kickxellaceae</taxon>
        <taxon>Coemansia</taxon>
    </lineage>
</organism>
<dbReference type="Proteomes" id="UP001139981">
    <property type="component" value="Unassembled WGS sequence"/>
</dbReference>